<dbReference type="EMBL" id="LK033041">
    <property type="protein sequence ID" value="CDY51942.1"/>
    <property type="molecule type" value="Genomic_DNA"/>
</dbReference>
<name>A0A078IPV8_BRANA</name>
<reference evidence="1 2" key="1">
    <citation type="journal article" date="2014" name="Science">
        <title>Plant genetics. Early allopolyploid evolution in the post-Neolithic Brassica napus oilseed genome.</title>
        <authorList>
            <person name="Chalhoub B."/>
            <person name="Denoeud F."/>
            <person name="Liu S."/>
            <person name="Parkin I.A."/>
            <person name="Tang H."/>
            <person name="Wang X."/>
            <person name="Chiquet J."/>
            <person name="Belcram H."/>
            <person name="Tong C."/>
            <person name="Samans B."/>
            <person name="Correa M."/>
            <person name="Da Silva C."/>
            <person name="Just J."/>
            <person name="Falentin C."/>
            <person name="Koh C.S."/>
            <person name="Le Clainche I."/>
            <person name="Bernard M."/>
            <person name="Bento P."/>
            <person name="Noel B."/>
            <person name="Labadie K."/>
            <person name="Alberti A."/>
            <person name="Charles M."/>
            <person name="Arnaud D."/>
            <person name="Guo H."/>
            <person name="Daviaud C."/>
            <person name="Alamery S."/>
            <person name="Jabbari K."/>
            <person name="Zhao M."/>
            <person name="Edger P.P."/>
            <person name="Chelaifa H."/>
            <person name="Tack D."/>
            <person name="Lassalle G."/>
            <person name="Mestiri I."/>
            <person name="Schnel N."/>
            <person name="Le Paslier M.C."/>
            <person name="Fan G."/>
            <person name="Renault V."/>
            <person name="Bayer P.E."/>
            <person name="Golicz A.A."/>
            <person name="Manoli S."/>
            <person name="Lee T.H."/>
            <person name="Thi V.H."/>
            <person name="Chalabi S."/>
            <person name="Hu Q."/>
            <person name="Fan C."/>
            <person name="Tollenaere R."/>
            <person name="Lu Y."/>
            <person name="Battail C."/>
            <person name="Shen J."/>
            <person name="Sidebottom C.H."/>
            <person name="Wang X."/>
            <person name="Canaguier A."/>
            <person name="Chauveau A."/>
            <person name="Berard A."/>
            <person name="Deniot G."/>
            <person name="Guan M."/>
            <person name="Liu Z."/>
            <person name="Sun F."/>
            <person name="Lim Y.P."/>
            <person name="Lyons E."/>
            <person name="Town C.D."/>
            <person name="Bancroft I."/>
            <person name="Wang X."/>
            <person name="Meng J."/>
            <person name="Ma J."/>
            <person name="Pires J.C."/>
            <person name="King G.J."/>
            <person name="Brunel D."/>
            <person name="Delourme R."/>
            <person name="Renard M."/>
            <person name="Aury J.M."/>
            <person name="Adams K.L."/>
            <person name="Batley J."/>
            <person name="Snowdon R.J."/>
            <person name="Tost J."/>
            <person name="Edwards D."/>
            <person name="Zhou Y."/>
            <person name="Hua W."/>
            <person name="Sharpe A.G."/>
            <person name="Paterson A.H."/>
            <person name="Guan C."/>
            <person name="Wincker P."/>
        </authorList>
    </citation>
    <scope>NUCLEOTIDE SEQUENCE [LARGE SCALE GENOMIC DNA]</scope>
    <source>
        <strain evidence="2">cv. Darmor-bzh</strain>
    </source>
</reference>
<protein>
    <submittedName>
        <fullName evidence="1">BnaA08g11760D protein</fullName>
    </submittedName>
</protein>
<dbReference type="Proteomes" id="UP000028999">
    <property type="component" value="Unassembled WGS sequence"/>
</dbReference>
<accession>A0A078IPV8</accession>
<dbReference type="Gramene" id="CDY51942">
    <property type="protein sequence ID" value="CDY51942"/>
    <property type="gene ID" value="GSBRNA2T00004531001"/>
</dbReference>
<dbReference type="AlphaFoldDB" id="A0A078IPV8"/>
<keyword evidence="2" id="KW-1185">Reference proteome</keyword>
<evidence type="ECO:0000313" key="2">
    <source>
        <dbReference type="Proteomes" id="UP000028999"/>
    </source>
</evidence>
<organism evidence="1 2">
    <name type="scientific">Brassica napus</name>
    <name type="common">Rape</name>
    <dbReference type="NCBI Taxonomy" id="3708"/>
    <lineage>
        <taxon>Eukaryota</taxon>
        <taxon>Viridiplantae</taxon>
        <taxon>Streptophyta</taxon>
        <taxon>Embryophyta</taxon>
        <taxon>Tracheophyta</taxon>
        <taxon>Spermatophyta</taxon>
        <taxon>Magnoliopsida</taxon>
        <taxon>eudicotyledons</taxon>
        <taxon>Gunneridae</taxon>
        <taxon>Pentapetalae</taxon>
        <taxon>rosids</taxon>
        <taxon>malvids</taxon>
        <taxon>Brassicales</taxon>
        <taxon>Brassicaceae</taxon>
        <taxon>Brassiceae</taxon>
        <taxon>Brassica</taxon>
    </lineage>
</organism>
<proteinExistence type="predicted"/>
<dbReference type="PaxDb" id="3708-A0A078IPV8"/>
<sequence>MVLTAVDSASAATPRKLDSLSTVKEDPWLFEQEESFAVLSFTLIL</sequence>
<evidence type="ECO:0000313" key="1">
    <source>
        <dbReference type="EMBL" id="CDY51942.1"/>
    </source>
</evidence>
<gene>
    <name evidence="1" type="primary">BnaA08g11760D</name>
    <name evidence="1" type="ORF">GSBRNA2T00004531001</name>
</gene>